<dbReference type="Pfam" id="PF03466">
    <property type="entry name" value="LysR_substrate"/>
    <property type="match status" value="1"/>
</dbReference>
<dbReference type="InterPro" id="IPR036390">
    <property type="entry name" value="WH_DNA-bd_sf"/>
</dbReference>
<dbReference type="Pfam" id="PF00126">
    <property type="entry name" value="HTH_1"/>
    <property type="match status" value="1"/>
</dbReference>
<dbReference type="EMBL" id="RBXR01000001">
    <property type="protein sequence ID" value="RKT67385.1"/>
    <property type="molecule type" value="Genomic_DNA"/>
</dbReference>
<dbReference type="Gene3D" id="3.40.190.10">
    <property type="entry name" value="Periplasmic binding protein-like II"/>
    <property type="match status" value="2"/>
</dbReference>
<dbReference type="PANTHER" id="PTHR30118:SF15">
    <property type="entry name" value="TRANSCRIPTIONAL REGULATORY PROTEIN"/>
    <property type="match status" value="1"/>
</dbReference>
<evidence type="ECO:0000256" key="2">
    <source>
        <dbReference type="ARBA" id="ARBA00023015"/>
    </source>
</evidence>
<dbReference type="AlphaFoldDB" id="A0A495X292"/>
<accession>A0A495X292</accession>
<evidence type="ECO:0000259" key="5">
    <source>
        <dbReference type="PROSITE" id="PS50931"/>
    </source>
</evidence>
<evidence type="ECO:0000256" key="1">
    <source>
        <dbReference type="ARBA" id="ARBA00009437"/>
    </source>
</evidence>
<dbReference type="RefSeq" id="WP_121217644.1">
    <property type="nucleotide sequence ID" value="NZ_JBIUBA010000009.1"/>
</dbReference>
<protein>
    <submittedName>
        <fullName evidence="6">LysR family transcriptional regulator</fullName>
    </submittedName>
</protein>
<keyword evidence="2" id="KW-0805">Transcription regulation</keyword>
<dbReference type="GO" id="GO:0003677">
    <property type="term" value="F:DNA binding"/>
    <property type="evidence" value="ECO:0007669"/>
    <property type="project" value="UniProtKB-KW"/>
</dbReference>
<comment type="caution">
    <text evidence="6">The sequence shown here is derived from an EMBL/GenBank/DDBJ whole genome shotgun (WGS) entry which is preliminary data.</text>
</comment>
<dbReference type="InterPro" id="IPR036388">
    <property type="entry name" value="WH-like_DNA-bd_sf"/>
</dbReference>
<keyword evidence="3" id="KW-0238">DNA-binding</keyword>
<dbReference type="InterPro" id="IPR000847">
    <property type="entry name" value="LysR_HTH_N"/>
</dbReference>
<dbReference type="GO" id="GO:0003700">
    <property type="term" value="F:DNA-binding transcription factor activity"/>
    <property type="evidence" value="ECO:0007669"/>
    <property type="project" value="InterPro"/>
</dbReference>
<dbReference type="InterPro" id="IPR005119">
    <property type="entry name" value="LysR_subst-bd"/>
</dbReference>
<name>A0A495X292_9PSEU</name>
<gene>
    <name evidence="6" type="ORF">DFJ66_0560</name>
</gene>
<keyword evidence="7" id="KW-1185">Reference proteome</keyword>
<dbReference type="SUPFAM" id="SSF53850">
    <property type="entry name" value="Periplasmic binding protein-like II"/>
    <property type="match status" value="1"/>
</dbReference>
<evidence type="ECO:0000256" key="3">
    <source>
        <dbReference type="ARBA" id="ARBA00023125"/>
    </source>
</evidence>
<dbReference type="OrthoDB" id="8717159at2"/>
<dbReference type="Proteomes" id="UP000272729">
    <property type="component" value="Unassembled WGS sequence"/>
</dbReference>
<evidence type="ECO:0000313" key="6">
    <source>
        <dbReference type="EMBL" id="RKT67385.1"/>
    </source>
</evidence>
<proteinExistence type="inferred from homology"/>
<evidence type="ECO:0000313" key="7">
    <source>
        <dbReference type="Proteomes" id="UP000272729"/>
    </source>
</evidence>
<feature type="domain" description="HTH lysR-type" evidence="5">
    <location>
        <begin position="4"/>
        <end position="61"/>
    </location>
</feature>
<evidence type="ECO:0000256" key="4">
    <source>
        <dbReference type="ARBA" id="ARBA00023163"/>
    </source>
</evidence>
<comment type="similarity">
    <text evidence="1">Belongs to the LysR transcriptional regulatory family.</text>
</comment>
<dbReference type="CDD" id="cd08460">
    <property type="entry name" value="PBP2_DntR_like_1"/>
    <property type="match status" value="1"/>
</dbReference>
<dbReference type="PROSITE" id="PS50931">
    <property type="entry name" value="HTH_LYSR"/>
    <property type="match status" value="1"/>
</dbReference>
<sequence>MARPDLNLLITLDVLLEEGSVTRAGHRLALSPSAMSRALARLRRATGDPLLVKAGRGLVPTPRALELRDRVRALVREAEDVLSPAHHLDLPTLTRTFTIRGSDGFVEAFGPRLVAEVGARAPGVRLRFLRKAGKDTAPLRDTVDLDTAVVEDPLPPDVLSTPLFSDTFVGVVRPEHPLSTGEVTTAGYAAARHVNVSRRGLTEGLVDLALRPTGHHRDVVTVVDGFGAAVALARASDLVATVPDRHTATLRAGLHTFALPFPPPEVTVSLLWHTRLDSDKAHRWLRTTVLTACR</sequence>
<dbReference type="SUPFAM" id="SSF46785">
    <property type="entry name" value="Winged helix' DNA-binding domain"/>
    <property type="match status" value="1"/>
</dbReference>
<keyword evidence="4" id="KW-0804">Transcription</keyword>
<reference evidence="6 7" key="1">
    <citation type="submission" date="2018-10" db="EMBL/GenBank/DDBJ databases">
        <title>Sequencing the genomes of 1000 actinobacteria strains.</title>
        <authorList>
            <person name="Klenk H.-P."/>
        </authorList>
    </citation>
    <scope>NUCLEOTIDE SEQUENCE [LARGE SCALE GENOMIC DNA]</scope>
    <source>
        <strain evidence="6 7">DSM 43911</strain>
    </source>
</reference>
<dbReference type="PANTHER" id="PTHR30118">
    <property type="entry name" value="HTH-TYPE TRANSCRIPTIONAL REGULATOR LEUO-RELATED"/>
    <property type="match status" value="1"/>
</dbReference>
<organism evidence="6 7">
    <name type="scientific">Saccharothrix variisporea</name>
    <dbReference type="NCBI Taxonomy" id="543527"/>
    <lineage>
        <taxon>Bacteria</taxon>
        <taxon>Bacillati</taxon>
        <taxon>Actinomycetota</taxon>
        <taxon>Actinomycetes</taxon>
        <taxon>Pseudonocardiales</taxon>
        <taxon>Pseudonocardiaceae</taxon>
        <taxon>Saccharothrix</taxon>
    </lineage>
</organism>
<dbReference type="Gene3D" id="1.10.10.10">
    <property type="entry name" value="Winged helix-like DNA-binding domain superfamily/Winged helix DNA-binding domain"/>
    <property type="match status" value="1"/>
</dbReference>
<dbReference type="InterPro" id="IPR050389">
    <property type="entry name" value="LysR-type_TF"/>
</dbReference>